<dbReference type="AlphaFoldDB" id="A0AAX1F5R3"/>
<evidence type="ECO:0000313" key="2">
    <source>
        <dbReference type="Proteomes" id="UP000326695"/>
    </source>
</evidence>
<sequence length="85" mass="9790">MFGSKQAKSGVSPTRIAWIVGGKYRFWWLNAGFWCIYGETCYNRGRIAPSAAVFDKIQCFGSRVEQRYHLRLSEQQVRQSAPPED</sequence>
<evidence type="ECO:0000313" key="1">
    <source>
        <dbReference type="EMBL" id="QED91360.1"/>
    </source>
</evidence>
<keyword evidence="2" id="KW-1185">Reference proteome</keyword>
<dbReference type="EMBL" id="CP038018">
    <property type="protein sequence ID" value="QED91360.1"/>
    <property type="molecule type" value="Genomic_DNA"/>
</dbReference>
<proteinExistence type="predicted"/>
<dbReference type="KEGG" id="eex:EZJ17_00990"/>
<accession>A0AAX1F5R3</accession>
<name>A0AAX1F5R3_9NEIS</name>
<organism evidence="1 2">
    <name type="scientific">Eikenella exigua</name>
    <dbReference type="NCBI Taxonomy" id="2528037"/>
    <lineage>
        <taxon>Bacteria</taxon>
        <taxon>Pseudomonadati</taxon>
        <taxon>Pseudomonadota</taxon>
        <taxon>Betaproteobacteria</taxon>
        <taxon>Neisseriales</taxon>
        <taxon>Neisseriaceae</taxon>
        <taxon>Eikenella</taxon>
    </lineage>
</organism>
<protein>
    <submittedName>
        <fullName evidence="1">Uncharacterized protein</fullName>
    </submittedName>
</protein>
<dbReference type="Proteomes" id="UP000326695">
    <property type="component" value="Chromosome"/>
</dbReference>
<gene>
    <name evidence="1" type="ORF">EZJ17_00990</name>
</gene>
<reference evidence="2" key="1">
    <citation type="journal article" date="2019" name="J. Anim. Genet.">
        <title>Description and whole genome sequencing of Eikenella exigua sp. nov., isolated from brain abscess and blood.</title>
        <authorList>
            <person name="Stormo K.A."/>
            <person name="Nygaard R.M."/>
            <person name="Bruvold T.S."/>
            <person name="Dimmen G."/>
            <person name="Lindemann P.C."/>
            <person name="Jordal S."/>
            <person name="Kommedal O."/>
        </authorList>
    </citation>
    <scope>NUCLEOTIDE SEQUENCE [LARGE SCALE GENOMIC DNA]</scope>
    <source>
        <strain evidence="2">PXX</strain>
    </source>
</reference>
<dbReference type="RefSeq" id="WP_151085934.1">
    <property type="nucleotide sequence ID" value="NZ_CP038018.1"/>
</dbReference>